<dbReference type="Proteomes" id="UP000326780">
    <property type="component" value="Chromosome"/>
</dbReference>
<accession>A0A5Q0M5I5</accession>
<dbReference type="AlphaFoldDB" id="A0A5Q0M5I5"/>
<proteinExistence type="predicted"/>
<dbReference type="InterPro" id="IPR000835">
    <property type="entry name" value="HTH_MarR-typ"/>
</dbReference>
<evidence type="ECO:0000259" key="1">
    <source>
        <dbReference type="PROSITE" id="PS50995"/>
    </source>
</evidence>
<dbReference type="SMART" id="SM00347">
    <property type="entry name" value="HTH_MARR"/>
    <property type="match status" value="1"/>
</dbReference>
<protein>
    <submittedName>
        <fullName evidence="2">MarR family transcriptional regulator</fullName>
    </submittedName>
</protein>
<dbReference type="InterPro" id="IPR036388">
    <property type="entry name" value="WH-like_DNA-bd_sf"/>
</dbReference>
<dbReference type="PANTHER" id="PTHR33164">
    <property type="entry name" value="TRANSCRIPTIONAL REGULATOR, MARR FAMILY"/>
    <property type="match status" value="1"/>
</dbReference>
<dbReference type="Gene3D" id="1.10.10.10">
    <property type="entry name" value="Winged helix-like DNA-binding domain superfamily/Winged helix DNA-binding domain"/>
    <property type="match status" value="1"/>
</dbReference>
<dbReference type="PROSITE" id="PS50995">
    <property type="entry name" value="HTH_MARR_2"/>
    <property type="match status" value="1"/>
</dbReference>
<dbReference type="GO" id="GO:0003700">
    <property type="term" value="F:DNA-binding transcription factor activity"/>
    <property type="evidence" value="ECO:0007669"/>
    <property type="project" value="InterPro"/>
</dbReference>
<dbReference type="PANTHER" id="PTHR33164:SF43">
    <property type="entry name" value="HTH-TYPE TRANSCRIPTIONAL REPRESSOR YETL"/>
    <property type="match status" value="1"/>
</dbReference>
<dbReference type="GO" id="GO:0006950">
    <property type="term" value="P:response to stress"/>
    <property type="evidence" value="ECO:0007669"/>
    <property type="project" value="TreeGrafter"/>
</dbReference>
<evidence type="ECO:0000313" key="3">
    <source>
        <dbReference type="Proteomes" id="UP000326780"/>
    </source>
</evidence>
<reference evidence="2 3" key="1">
    <citation type="submission" date="2019-10" db="EMBL/GenBank/DDBJ databases">
        <title>Complete genome sequence of Variovorax paradoxus 5C-2.</title>
        <authorList>
            <person name="Gogoleva N.E."/>
            <person name="Balkin A.S."/>
        </authorList>
    </citation>
    <scope>NUCLEOTIDE SEQUENCE [LARGE SCALE GENOMIC DNA]</scope>
    <source>
        <strain evidence="2 3">5C-2</strain>
    </source>
</reference>
<gene>
    <name evidence="2" type="ORF">GFK26_18995</name>
</gene>
<name>A0A5Q0M5I5_VARPD</name>
<evidence type="ECO:0000313" key="2">
    <source>
        <dbReference type="EMBL" id="QFZ84706.1"/>
    </source>
</evidence>
<dbReference type="InterPro" id="IPR039422">
    <property type="entry name" value="MarR/SlyA-like"/>
</dbReference>
<sequence>MTSATKTSRALIKSREPKLEVPVASQPLSVDRIRRKSDASRKARDSNKHLYFIGVAEARYVLRKVFRIVEEQAKKFGIDPLAHQALIQIYGCPDMELQVNQVASRLDITPAFSSSLVKLLVEKELVVRRRGDQDQRTTYVAMTDLGRDTLHKIDESVKFHVDYFVSQLSIEERESALSILMFYVGAKL</sequence>
<organism evidence="2 3">
    <name type="scientific">Variovorax paradoxus</name>
    <dbReference type="NCBI Taxonomy" id="34073"/>
    <lineage>
        <taxon>Bacteria</taxon>
        <taxon>Pseudomonadati</taxon>
        <taxon>Pseudomonadota</taxon>
        <taxon>Betaproteobacteria</taxon>
        <taxon>Burkholderiales</taxon>
        <taxon>Comamonadaceae</taxon>
        <taxon>Variovorax</taxon>
    </lineage>
</organism>
<dbReference type="SUPFAM" id="SSF46785">
    <property type="entry name" value="Winged helix' DNA-binding domain"/>
    <property type="match status" value="1"/>
</dbReference>
<feature type="domain" description="HTH marR-type" evidence="1">
    <location>
        <begin position="55"/>
        <end position="185"/>
    </location>
</feature>
<dbReference type="InterPro" id="IPR036390">
    <property type="entry name" value="WH_DNA-bd_sf"/>
</dbReference>
<dbReference type="Pfam" id="PF12802">
    <property type="entry name" value="MarR_2"/>
    <property type="match status" value="1"/>
</dbReference>
<dbReference type="RefSeq" id="WP_153283327.1">
    <property type="nucleotide sequence ID" value="NZ_CP045644.1"/>
</dbReference>
<dbReference type="EMBL" id="CP045644">
    <property type="protein sequence ID" value="QFZ84706.1"/>
    <property type="molecule type" value="Genomic_DNA"/>
</dbReference>